<feature type="domain" description="DUF6268" evidence="1">
    <location>
        <begin position="96"/>
        <end position="266"/>
    </location>
</feature>
<name>A0A5C6RT71_9FLAO</name>
<dbReference type="InterPro" id="IPR046235">
    <property type="entry name" value="DUF6268"/>
</dbReference>
<protein>
    <recommendedName>
        <fullName evidence="1">DUF6268 domain-containing protein</fullName>
    </recommendedName>
</protein>
<evidence type="ECO:0000313" key="2">
    <source>
        <dbReference type="EMBL" id="TXB65478.1"/>
    </source>
</evidence>
<reference evidence="2 3" key="1">
    <citation type="submission" date="2019-08" db="EMBL/GenBank/DDBJ databases">
        <title>Genome of Vicingus serpentipes NCIMB 15042.</title>
        <authorList>
            <person name="Bowman J.P."/>
        </authorList>
    </citation>
    <scope>NUCLEOTIDE SEQUENCE [LARGE SCALE GENOMIC DNA]</scope>
    <source>
        <strain evidence="2 3">NCIMB 15042</strain>
    </source>
</reference>
<organism evidence="2 3">
    <name type="scientific">Vicingus serpentipes</name>
    <dbReference type="NCBI Taxonomy" id="1926625"/>
    <lineage>
        <taxon>Bacteria</taxon>
        <taxon>Pseudomonadati</taxon>
        <taxon>Bacteroidota</taxon>
        <taxon>Flavobacteriia</taxon>
        <taxon>Flavobacteriales</taxon>
        <taxon>Vicingaceae</taxon>
        <taxon>Vicingus</taxon>
    </lineage>
</organism>
<keyword evidence="3" id="KW-1185">Reference proteome</keyword>
<proteinExistence type="predicted"/>
<gene>
    <name evidence="2" type="ORF">FRY74_08635</name>
</gene>
<dbReference type="AlphaFoldDB" id="A0A5C6RT71"/>
<evidence type="ECO:0000313" key="3">
    <source>
        <dbReference type="Proteomes" id="UP000321721"/>
    </source>
</evidence>
<comment type="caution">
    <text evidence="2">The sequence shown here is derived from an EMBL/GenBank/DDBJ whole genome shotgun (WGS) entry which is preliminary data.</text>
</comment>
<dbReference type="EMBL" id="VOOS01000003">
    <property type="protein sequence ID" value="TXB65478.1"/>
    <property type="molecule type" value="Genomic_DNA"/>
</dbReference>
<sequence length="308" mass="35418">MKLVLALKKLLVVLLFSVLPLFTFTQNYIDLVKFSYSATPENKIKDDTLNLNSKTQLIDFGIDLTAPIVLKNKNVFISGVVYEQTNLKTAKTNNLIYTINPKIGYKTNHSENFSSTIILLPKLSSDLKKINGNHFQIGGLALFEKTKTKNFKYKFGAYYNHELFGPFAVPLLGFYYKSENQKFEANFTLPVYAGLNYRLKSWLNSGISFNSFVRSFYIGDVQNQYLVKTSNEIFALLQLHSKTTHLIIEPQVGYSVGRSYRVYDSSDKVDFGFSAFKFGDDRKQLNQDFEDGLIFKVRLLYRFMIENN</sequence>
<dbReference type="RefSeq" id="WP_147100547.1">
    <property type="nucleotide sequence ID" value="NZ_VOOS01000003.1"/>
</dbReference>
<dbReference type="Pfam" id="PF19783">
    <property type="entry name" value="DUF6268"/>
    <property type="match status" value="1"/>
</dbReference>
<evidence type="ECO:0000259" key="1">
    <source>
        <dbReference type="Pfam" id="PF19783"/>
    </source>
</evidence>
<accession>A0A5C6RT71</accession>
<dbReference type="OrthoDB" id="1488805at2"/>
<dbReference type="Proteomes" id="UP000321721">
    <property type="component" value="Unassembled WGS sequence"/>
</dbReference>